<reference evidence="4" key="2">
    <citation type="submission" date="2022-01" db="EMBL/GenBank/DDBJ databases">
        <authorList>
            <person name="Yamashiro T."/>
            <person name="Shiraishi A."/>
            <person name="Satake H."/>
            <person name="Nakayama K."/>
        </authorList>
    </citation>
    <scope>NUCLEOTIDE SEQUENCE</scope>
</reference>
<feature type="compositionally biased region" description="Basic residues" evidence="1">
    <location>
        <begin position="442"/>
        <end position="452"/>
    </location>
</feature>
<evidence type="ECO:0000259" key="2">
    <source>
        <dbReference type="PROSITE" id="PS50879"/>
    </source>
</evidence>
<feature type="compositionally biased region" description="Polar residues" evidence="1">
    <location>
        <begin position="343"/>
        <end position="357"/>
    </location>
</feature>
<dbReference type="InterPro" id="IPR005162">
    <property type="entry name" value="Retrotrans_gag_dom"/>
</dbReference>
<dbReference type="Pfam" id="PF13456">
    <property type="entry name" value="RVT_3"/>
    <property type="match status" value="1"/>
</dbReference>
<keyword evidence="4" id="KW-0695">RNA-directed DNA polymerase</keyword>
<dbReference type="Gene3D" id="3.10.10.10">
    <property type="entry name" value="HIV Type 1 Reverse Transcriptase, subunit A, domain 1"/>
    <property type="match status" value="1"/>
</dbReference>
<evidence type="ECO:0000313" key="5">
    <source>
        <dbReference type="Proteomes" id="UP001151760"/>
    </source>
</evidence>
<dbReference type="EMBL" id="BQNB010016832">
    <property type="protein sequence ID" value="GJT56312.1"/>
    <property type="molecule type" value="Genomic_DNA"/>
</dbReference>
<dbReference type="InterPro" id="IPR036397">
    <property type="entry name" value="RNaseH_sf"/>
</dbReference>
<dbReference type="Gene3D" id="3.30.420.10">
    <property type="entry name" value="Ribonuclease H-like superfamily/Ribonuclease H"/>
    <property type="match status" value="2"/>
</dbReference>
<feature type="region of interest" description="Disordered" evidence="1">
    <location>
        <begin position="324"/>
        <end position="387"/>
    </location>
</feature>
<dbReference type="Gene3D" id="1.10.340.70">
    <property type="match status" value="1"/>
</dbReference>
<feature type="compositionally biased region" description="Low complexity" evidence="1">
    <location>
        <begin position="20"/>
        <end position="35"/>
    </location>
</feature>
<dbReference type="Pfam" id="PF00665">
    <property type="entry name" value="rve"/>
    <property type="match status" value="1"/>
</dbReference>
<keyword evidence="4" id="KW-0548">Nucleotidyltransferase</keyword>
<feature type="compositionally biased region" description="Basic and acidic residues" evidence="1">
    <location>
        <begin position="365"/>
        <end position="387"/>
    </location>
</feature>
<dbReference type="SUPFAM" id="SSF56672">
    <property type="entry name" value="DNA/RNA polymerases"/>
    <property type="match status" value="1"/>
</dbReference>
<feature type="region of interest" description="Disordered" evidence="1">
    <location>
        <begin position="1409"/>
        <end position="1475"/>
    </location>
</feature>
<gene>
    <name evidence="4" type="ORF">Tco_0991366</name>
</gene>
<dbReference type="CDD" id="cd09279">
    <property type="entry name" value="RNase_HI_like"/>
    <property type="match status" value="1"/>
</dbReference>
<dbReference type="PANTHER" id="PTHR48475:SF2">
    <property type="entry name" value="RIBONUCLEASE H"/>
    <property type="match status" value="1"/>
</dbReference>
<dbReference type="Pfam" id="PF17921">
    <property type="entry name" value="Integrase_H2C2"/>
    <property type="match status" value="1"/>
</dbReference>
<sequence length="1475" mass="167783">MFGEDAIPRPSGAPRKTKSQRSSASSSATSSSSKTRVTELMQEQILIDREAKKESMDRELAARLAVCEIQKRNEDLKILTFDTTGMAPEDAAKIEALKEKARATLDLEEEDGAAEKVHQEKMQQEKLKEIKARLNFEGCSRRNSKVQEVSQHSESRTPNPWVCEEIDLFTARIRYFDLSKNTRMPNNVKTYDGSDDPEDHLKIFQTAAKVERWAMPTWCHVFNSTLTGSARVWFNDLPSKSIDSYDDLKKAFLANFLQQKKYIKDPVEIHHIKQREGEFTKDFVQRFKAESRHVKGAPECMRISGFMHGITNPELIKRLHDNIPKSADENDEGNHGIPHGRSGSLQPSTKESTSNMETVGPWRKQNFDRRGDFRNQQRSERRRDKFTLLTKSPREILALDKGNFKSPPPMTTHVEKRNSNKFCEFHREVGHNIVAPNQGDKARRRKGSVKGGKKGETSEKDKAMAILMVQLWQKVARQILTQSFSPNPEISFPPLGIEDGTEGPMIIEAEIGGHFIHRMYVDGGSSSEIQYEHCFKRLRPKVKNQMVPATTPLIGFSGEVIWPMGQILLQVKIGDAKDSTFTWLSFVVVRSPSPYNEIIGRPGVRKIQAVPSTAHGMLKFPVSGGATKERIKVAIPPEYPEQTIAIGSTLTEERRKALCNLLRHNLDIFAWKPADMTGVPRHIAEHRLNMREGCSPIPLQEFLDAYKGYHQINMAKEDEEKTAFITSQGIFCYSKMPFGLKNAEATYQRLVDKAFQKHIGRNLEVYVDDLVTKSRTEHEIIRDIKVTFKTPREINMKLNPKKCTFGIEEDMFLGYRINTKGVQLIAELPTLTTPMEKEELIVYLAATHEAYRPRTSVKGQILADFIVERPEDDSPDTPMEAEEELPDPWTLFTDGSSCVDGSRAGLILTDPEGAEFTYALRFRFEATNNEDEYEALIAGLRIAEQMGLKNLQVSVDSRLVANQVNGSYIAKEPVMILYLEKVKTLSGGFKKFSIKQVPRSENKKADALSKIASTSFAHLNKQYLTKETLPAEKEKARAIRRKSYLGPWLRCVGPLQANYVLREIHEGSCSMHAGTRSVVVKAIQTGYYWPTMHADARKLIRECQDCQVHRPVPRNLQQKLTLIMSPWPFYKWEIDIAGPFPEGPGKVKFLIVAMDYFTKWIEAKPVATITGNQVKKFVWDNIVCRFGLPREITSDNGKQFRDNPFKDWCEKLCIRQRFASVKHPQANGLVERANKSLGEGIKARLDERSKDWIEEVPHVLWAHHTMIKSSNGDTPFSLTYGTKAVIPVEIGMPTLRTAEIDMVQNDEALEINLDLLEERREQAAIREARSKAKMEKYYNSKVRNTSFRPGDLVYRNNDVSHAKGSGKLSPKWEGPYEVTEALGNGAYKFRDRNGKHLSRTWNDCFQKRNSKVQEVSQHSESRTPNVRGEHRRGRRTGCSRSVSGSPERASVFSRIRRDRSESSRHRPGGKGIRDG</sequence>
<feature type="domain" description="RNase H type-1" evidence="2">
    <location>
        <begin position="885"/>
        <end position="1014"/>
    </location>
</feature>
<proteinExistence type="predicted"/>
<dbReference type="GO" id="GO:0003964">
    <property type="term" value="F:RNA-directed DNA polymerase activity"/>
    <property type="evidence" value="ECO:0007669"/>
    <property type="project" value="UniProtKB-KW"/>
</dbReference>
<dbReference type="Proteomes" id="UP001151760">
    <property type="component" value="Unassembled WGS sequence"/>
</dbReference>
<organism evidence="4 5">
    <name type="scientific">Tanacetum coccineum</name>
    <dbReference type="NCBI Taxonomy" id="301880"/>
    <lineage>
        <taxon>Eukaryota</taxon>
        <taxon>Viridiplantae</taxon>
        <taxon>Streptophyta</taxon>
        <taxon>Embryophyta</taxon>
        <taxon>Tracheophyta</taxon>
        <taxon>Spermatophyta</taxon>
        <taxon>Magnoliopsida</taxon>
        <taxon>eudicotyledons</taxon>
        <taxon>Gunneridae</taxon>
        <taxon>Pentapetalae</taxon>
        <taxon>asterids</taxon>
        <taxon>campanulids</taxon>
        <taxon>Asterales</taxon>
        <taxon>Asteraceae</taxon>
        <taxon>Asteroideae</taxon>
        <taxon>Anthemideae</taxon>
        <taxon>Anthemidinae</taxon>
        <taxon>Tanacetum</taxon>
    </lineage>
</organism>
<dbReference type="CDD" id="cd01647">
    <property type="entry name" value="RT_LTR"/>
    <property type="match status" value="1"/>
</dbReference>
<protein>
    <submittedName>
        <fullName evidence="4">Reverse transcriptase domain-containing protein</fullName>
    </submittedName>
</protein>
<dbReference type="InterPro" id="IPR002156">
    <property type="entry name" value="RNaseH_domain"/>
</dbReference>
<keyword evidence="4" id="KW-0808">Transferase</keyword>
<evidence type="ECO:0000256" key="1">
    <source>
        <dbReference type="SAM" id="MobiDB-lite"/>
    </source>
</evidence>
<dbReference type="PROSITE" id="PS50879">
    <property type="entry name" value="RNASE_H_1"/>
    <property type="match status" value="1"/>
</dbReference>
<feature type="region of interest" description="Disordered" evidence="1">
    <location>
        <begin position="1"/>
        <end position="38"/>
    </location>
</feature>
<comment type="caution">
    <text evidence="4">The sequence shown here is derived from an EMBL/GenBank/DDBJ whole genome shotgun (WGS) entry which is preliminary data.</text>
</comment>
<dbReference type="PANTHER" id="PTHR48475">
    <property type="entry name" value="RIBONUCLEASE H"/>
    <property type="match status" value="1"/>
</dbReference>
<reference evidence="4" key="1">
    <citation type="journal article" date="2022" name="Int. J. Mol. Sci.">
        <title>Draft Genome of Tanacetum Coccineum: Genomic Comparison of Closely Related Tanacetum-Family Plants.</title>
        <authorList>
            <person name="Yamashiro T."/>
            <person name="Shiraishi A."/>
            <person name="Nakayama K."/>
            <person name="Satake H."/>
        </authorList>
    </citation>
    <scope>NUCLEOTIDE SEQUENCE</scope>
</reference>
<dbReference type="Pfam" id="PF03732">
    <property type="entry name" value="Retrotrans_gag"/>
    <property type="match status" value="1"/>
</dbReference>
<dbReference type="SUPFAM" id="SSF53098">
    <property type="entry name" value="Ribonuclease H-like"/>
    <property type="match status" value="1"/>
</dbReference>
<evidence type="ECO:0000313" key="4">
    <source>
        <dbReference type="EMBL" id="GJT56312.1"/>
    </source>
</evidence>
<dbReference type="PROSITE" id="PS50994">
    <property type="entry name" value="INTEGRASE"/>
    <property type="match status" value="1"/>
</dbReference>
<feature type="compositionally biased region" description="Basic and acidic residues" evidence="1">
    <location>
        <begin position="324"/>
        <end position="334"/>
    </location>
</feature>
<accession>A0ABQ5EZG2</accession>
<feature type="domain" description="Integrase catalytic" evidence="3">
    <location>
        <begin position="1124"/>
        <end position="1283"/>
    </location>
</feature>
<dbReference type="InterPro" id="IPR043128">
    <property type="entry name" value="Rev_trsase/Diguanyl_cyclase"/>
</dbReference>
<feature type="compositionally biased region" description="Polar residues" evidence="1">
    <location>
        <begin position="1412"/>
        <end position="1424"/>
    </location>
</feature>
<dbReference type="InterPro" id="IPR012337">
    <property type="entry name" value="RNaseH-like_sf"/>
</dbReference>
<evidence type="ECO:0000259" key="3">
    <source>
        <dbReference type="PROSITE" id="PS50994"/>
    </source>
</evidence>
<dbReference type="InterPro" id="IPR000477">
    <property type="entry name" value="RT_dom"/>
</dbReference>
<keyword evidence="5" id="KW-1185">Reference proteome</keyword>
<dbReference type="InterPro" id="IPR043502">
    <property type="entry name" value="DNA/RNA_pol_sf"/>
</dbReference>
<name>A0ABQ5EZG2_9ASTR</name>
<dbReference type="Gene3D" id="3.30.70.270">
    <property type="match status" value="1"/>
</dbReference>
<dbReference type="InterPro" id="IPR001584">
    <property type="entry name" value="Integrase_cat-core"/>
</dbReference>
<feature type="region of interest" description="Disordered" evidence="1">
    <location>
        <begin position="436"/>
        <end position="459"/>
    </location>
</feature>
<dbReference type="Pfam" id="PF00078">
    <property type="entry name" value="RVT_1"/>
    <property type="match status" value="1"/>
</dbReference>
<dbReference type="InterPro" id="IPR041588">
    <property type="entry name" value="Integrase_H2C2"/>
</dbReference>